<organism evidence="1 2">
    <name type="scientific">Mycolicibacterium arabiense</name>
    <dbReference type="NCBI Taxonomy" id="1286181"/>
    <lineage>
        <taxon>Bacteria</taxon>
        <taxon>Bacillati</taxon>
        <taxon>Actinomycetota</taxon>
        <taxon>Actinomycetes</taxon>
        <taxon>Mycobacteriales</taxon>
        <taxon>Mycobacteriaceae</taxon>
        <taxon>Mycolicibacterium</taxon>
    </lineage>
</organism>
<accession>A0A7I7S8Z5</accession>
<gene>
    <name evidence="1" type="ORF">MARA_61440</name>
</gene>
<evidence type="ECO:0000313" key="2">
    <source>
        <dbReference type="Proteomes" id="UP000467428"/>
    </source>
</evidence>
<protein>
    <recommendedName>
        <fullName evidence="3">Antitoxin</fullName>
    </recommendedName>
</protein>
<proteinExistence type="predicted"/>
<dbReference type="EMBL" id="AP022593">
    <property type="protein sequence ID" value="BBY52676.1"/>
    <property type="molecule type" value="Genomic_DNA"/>
</dbReference>
<dbReference type="KEGG" id="marz:MARA_61440"/>
<dbReference type="Proteomes" id="UP000467428">
    <property type="component" value="Chromosome"/>
</dbReference>
<evidence type="ECO:0008006" key="3">
    <source>
        <dbReference type="Google" id="ProtNLM"/>
    </source>
</evidence>
<reference evidence="1 2" key="1">
    <citation type="journal article" date="2019" name="Emerg. Microbes Infect.">
        <title>Comprehensive subspecies identification of 175 nontuberculous mycobacteria species based on 7547 genomic profiles.</title>
        <authorList>
            <person name="Matsumoto Y."/>
            <person name="Kinjo T."/>
            <person name="Motooka D."/>
            <person name="Nabeya D."/>
            <person name="Jung N."/>
            <person name="Uechi K."/>
            <person name="Horii T."/>
            <person name="Iida T."/>
            <person name="Fujita J."/>
            <person name="Nakamura S."/>
        </authorList>
    </citation>
    <scope>NUCLEOTIDE SEQUENCE [LARGE SCALE GENOMIC DNA]</scope>
    <source>
        <strain evidence="1 2">JCM 18538</strain>
    </source>
</reference>
<name>A0A7I7S8Z5_9MYCO</name>
<dbReference type="RefSeq" id="WP_163924491.1">
    <property type="nucleotide sequence ID" value="NZ_AP022593.1"/>
</dbReference>
<geneLocation type="plasmid" evidence="2">
    <name>pjcm18538 dna</name>
</geneLocation>
<dbReference type="AlphaFoldDB" id="A0A7I7S8Z5"/>
<sequence length="52" mass="6172">MAKTVEFRDADMRRAWEEADAAERDAEQNPERIAERRRRLIKWVEARANTGV</sequence>
<evidence type="ECO:0000313" key="1">
    <source>
        <dbReference type="EMBL" id="BBY52676.1"/>
    </source>
</evidence>
<keyword evidence="2" id="KW-1185">Reference proteome</keyword>